<reference evidence="4" key="1">
    <citation type="submission" date="2016-10" db="EMBL/GenBank/DDBJ databases">
        <authorList>
            <person name="Varghese N."/>
            <person name="Submissions S."/>
        </authorList>
    </citation>
    <scope>NUCLEOTIDE SEQUENCE [LARGE SCALE GENOMIC DNA]</scope>
    <source>
        <strain evidence="4">CGMCC 4.3504</strain>
    </source>
</reference>
<keyword evidence="2" id="KW-0472">Membrane</keyword>
<evidence type="ECO:0008006" key="5">
    <source>
        <dbReference type="Google" id="ProtNLM"/>
    </source>
</evidence>
<feature type="region of interest" description="Disordered" evidence="1">
    <location>
        <begin position="367"/>
        <end position="388"/>
    </location>
</feature>
<keyword evidence="2" id="KW-1133">Transmembrane helix</keyword>
<dbReference type="STRING" id="67344.SAMN05216505_101812"/>
<gene>
    <name evidence="3" type="ORF">SAMN05216505_101812</name>
</gene>
<feature type="compositionally biased region" description="Low complexity" evidence="1">
    <location>
        <begin position="70"/>
        <end position="95"/>
    </location>
</feature>
<keyword evidence="4" id="KW-1185">Reference proteome</keyword>
<sequence length="736" mass="70814">MNTERPDNDDAGARTPGSARDTGGASADDAGSGTPRGGPRGDAAVPASSPGASAPEAGAGRSAGDGAPAGGAPEAGDAKADSSVAAGAAGPSVPKTSDAGTAPGAESDTPEPGGGEGPARDAPASGDGTGEPGEDPAPGNGAGKAPRDGSGDAAPGAPGDAGPGADVTAADDGAGERIADGGPAPALPPRDGEAAGSTETGGPEAGTPGAEGPAAGDPATEAPGADAPPAGLSAARSPADVHGGAGDRGRGAGRRRSPGLAAAVAAAVLLVGGGGAYLAAGAADGPGGGVAPGANGDGTPPPLTLDAHAEGGTHGIAPGEPNPYGAAYRADGPLPEGPDAAPVYRARGQITEAQVARLAEALDVGGKPVAEGGSWRIGGKDGSGPTLRVDRSAPGTWTFSRYAPGPDACDGKGGTCEAPPVGGGPAVSEEAAKKAAAPVLKAVGQDDAKLDAGQRTGVKRVVNAEPVVGGLPTYGWTTGVVVGAGGEVVGGSGRLSAPVKADTYPVMGAEEALELLNTAPGAGERAEIGGCATPVPLEGDGAQAPQDPCAPATTLPVKDTVTVEKAVFGLAAHSVDGQQALVPSWLFEVRPTKTQDGGTVTYPAVEPEYLAPRERSGETGTGPAEPGHGDRPTSAPATREVPVEGYTAEGRELTVTFTGGVCADYGTTADESGGRVTVTVTETSRPDEVCILIAKEYRQTVRLDAPLGGREVVDADGEPVPLHKAGARLPAAPSER</sequence>
<feature type="compositionally biased region" description="Low complexity" evidence="1">
    <location>
        <begin position="151"/>
        <end position="172"/>
    </location>
</feature>
<evidence type="ECO:0000313" key="4">
    <source>
        <dbReference type="Proteomes" id="UP000182100"/>
    </source>
</evidence>
<dbReference type="Proteomes" id="UP000182100">
    <property type="component" value="Unassembled WGS sequence"/>
</dbReference>
<organism evidence="3 4">
    <name type="scientific">Streptomyces prasinopilosus</name>
    <dbReference type="NCBI Taxonomy" id="67344"/>
    <lineage>
        <taxon>Bacteria</taxon>
        <taxon>Bacillati</taxon>
        <taxon>Actinomycetota</taxon>
        <taxon>Actinomycetes</taxon>
        <taxon>Kitasatosporales</taxon>
        <taxon>Streptomycetaceae</taxon>
        <taxon>Streptomyces</taxon>
    </lineage>
</organism>
<feature type="transmembrane region" description="Helical" evidence="2">
    <location>
        <begin position="260"/>
        <end position="280"/>
    </location>
</feature>
<feature type="compositionally biased region" description="Basic and acidic residues" evidence="1">
    <location>
        <begin position="1"/>
        <end position="12"/>
    </location>
</feature>
<evidence type="ECO:0000256" key="1">
    <source>
        <dbReference type="SAM" id="MobiDB-lite"/>
    </source>
</evidence>
<feature type="compositionally biased region" description="Low complexity" evidence="1">
    <location>
        <begin position="17"/>
        <end position="33"/>
    </location>
</feature>
<proteinExistence type="predicted"/>
<feature type="compositionally biased region" description="Low complexity" evidence="1">
    <location>
        <begin position="43"/>
        <end position="60"/>
    </location>
</feature>
<feature type="region of interest" description="Disordered" evidence="1">
    <location>
        <begin position="714"/>
        <end position="736"/>
    </location>
</feature>
<dbReference type="AlphaFoldDB" id="A0A1G6JU30"/>
<name>A0A1G6JU30_9ACTN</name>
<feature type="region of interest" description="Disordered" evidence="1">
    <location>
        <begin position="608"/>
        <end position="638"/>
    </location>
</feature>
<evidence type="ECO:0000256" key="2">
    <source>
        <dbReference type="SAM" id="Phobius"/>
    </source>
</evidence>
<dbReference type="EMBL" id="FMZK01000001">
    <property type="protein sequence ID" value="SDC22203.1"/>
    <property type="molecule type" value="Genomic_DNA"/>
</dbReference>
<accession>A0A1G6JU30</accession>
<keyword evidence="2" id="KW-0812">Transmembrane</keyword>
<feature type="region of interest" description="Disordered" evidence="1">
    <location>
        <begin position="1"/>
        <end position="255"/>
    </location>
</feature>
<feature type="compositionally biased region" description="Low complexity" evidence="1">
    <location>
        <begin position="194"/>
        <end position="235"/>
    </location>
</feature>
<protein>
    <recommendedName>
        <fullName evidence="5">Large membrane protein</fullName>
    </recommendedName>
</protein>
<evidence type="ECO:0000313" key="3">
    <source>
        <dbReference type="EMBL" id="SDC22203.1"/>
    </source>
</evidence>